<feature type="transmembrane region" description="Helical" evidence="6">
    <location>
        <begin position="274"/>
        <end position="294"/>
    </location>
</feature>
<evidence type="ECO:0000256" key="6">
    <source>
        <dbReference type="SAM" id="Phobius"/>
    </source>
</evidence>
<feature type="domain" description="DUF4131" evidence="8">
    <location>
        <begin position="33"/>
        <end position="174"/>
    </location>
</feature>
<dbReference type="InterPro" id="IPR052159">
    <property type="entry name" value="Competence_DNA_uptake"/>
</dbReference>
<gene>
    <name evidence="9" type="ORF">UY83_C0013G0002</name>
</gene>
<reference evidence="9 10" key="1">
    <citation type="journal article" date="2015" name="Nature">
        <title>rRNA introns, odd ribosomes, and small enigmatic genomes across a large radiation of phyla.</title>
        <authorList>
            <person name="Brown C.T."/>
            <person name="Hug L.A."/>
            <person name="Thomas B.C."/>
            <person name="Sharon I."/>
            <person name="Castelle C.J."/>
            <person name="Singh A."/>
            <person name="Wilkins M.J."/>
            <person name="Williams K.H."/>
            <person name="Banfield J.F."/>
        </authorList>
    </citation>
    <scope>NUCLEOTIDE SEQUENCE [LARGE SCALE GENOMIC DNA]</scope>
</reference>
<keyword evidence="3 6" id="KW-0812">Transmembrane</keyword>
<protein>
    <submittedName>
        <fullName evidence="9">ComEC/Rec2-related protein</fullName>
    </submittedName>
</protein>
<dbReference type="InterPro" id="IPR025405">
    <property type="entry name" value="DUF4131"/>
</dbReference>
<accession>A0A0G1XW97</accession>
<evidence type="ECO:0000313" key="9">
    <source>
        <dbReference type="EMBL" id="KKW35241.1"/>
    </source>
</evidence>
<dbReference type="InterPro" id="IPR004477">
    <property type="entry name" value="ComEC_N"/>
</dbReference>
<comment type="caution">
    <text evidence="9">The sequence shown here is derived from an EMBL/GenBank/DDBJ whole genome shotgun (WGS) entry which is preliminary data.</text>
</comment>
<feature type="transmembrane region" description="Helical" evidence="6">
    <location>
        <begin position="315"/>
        <end position="334"/>
    </location>
</feature>
<dbReference type="AlphaFoldDB" id="A0A0G1XW97"/>
<evidence type="ECO:0000259" key="7">
    <source>
        <dbReference type="Pfam" id="PF03772"/>
    </source>
</evidence>
<sequence>MKPARLLFFWAAAFIGGIALSSAVRFPFFVQPLFLGAGVFFFVVSFRVPRAALCAVFLFGCLLGIARHTQAIAREDQLVARFENLIGRPGPFAFSGTIVRDPEERRGSLRLVVAPKGEQQGLILLTTDPFSNWRYGETISAKGKLQAPAIFEDFNYRSYLAKDGIYAVMYYPEIVGLGREPSKRPAEGAMRQLFEQKMKWKEMVRDNFSPPQSGILAATLLADKSDWSDDFSTALNRTGLTHITAISGQHITIFSALLLPVFLMLGLWKKQAILLVLAFVVLFIVVTGFEASAIRAGIMGTLGMAGTLAGRRSDSIRALVFAGALMLALNPLLLSRDAGFQLSFLAVLGILWCHPYFRGVFKWLPEMFGIRDAGAMTIAAQIFTLPIIIANFGSVSLVSPITNILIGPIAPLLIGAGLVFLIAGSIAGSAGAFLFSLPLAFLLFYFSFVAEAFSYLPFAALAVGDGAFWISVALFAAAGIFVWRIRKERMIYW</sequence>
<keyword evidence="5 6" id="KW-0472">Membrane</keyword>
<keyword evidence="4 6" id="KW-1133">Transmembrane helix</keyword>
<organism evidence="9 10">
    <name type="scientific">Candidatus Adlerbacteria bacterium GW2011_GWA1_54_10</name>
    <dbReference type="NCBI Taxonomy" id="1618605"/>
    <lineage>
        <taxon>Bacteria</taxon>
        <taxon>Candidatus Adleribacteriota</taxon>
    </lineage>
</organism>
<evidence type="ECO:0000256" key="4">
    <source>
        <dbReference type="ARBA" id="ARBA00022989"/>
    </source>
</evidence>
<feature type="transmembrane region" description="Helical" evidence="6">
    <location>
        <begin position="404"/>
        <end position="423"/>
    </location>
</feature>
<feature type="transmembrane region" description="Helical" evidence="6">
    <location>
        <begin position="340"/>
        <end position="357"/>
    </location>
</feature>
<evidence type="ECO:0000259" key="8">
    <source>
        <dbReference type="Pfam" id="PF13567"/>
    </source>
</evidence>
<evidence type="ECO:0000313" key="10">
    <source>
        <dbReference type="Proteomes" id="UP000034740"/>
    </source>
</evidence>
<proteinExistence type="predicted"/>
<feature type="domain" description="ComEC/Rec2-related protein" evidence="7">
    <location>
        <begin position="220"/>
        <end position="486"/>
    </location>
</feature>
<dbReference type="EMBL" id="LCRO01000013">
    <property type="protein sequence ID" value="KKW35241.1"/>
    <property type="molecule type" value="Genomic_DNA"/>
</dbReference>
<dbReference type="Pfam" id="PF13567">
    <property type="entry name" value="DUF4131"/>
    <property type="match status" value="1"/>
</dbReference>
<dbReference type="NCBIfam" id="TIGR00360">
    <property type="entry name" value="ComEC_N-term"/>
    <property type="match status" value="1"/>
</dbReference>
<dbReference type="PANTHER" id="PTHR30619">
    <property type="entry name" value="DNA INTERNALIZATION/COMPETENCE PROTEIN COMEC/REC2"/>
    <property type="match status" value="1"/>
</dbReference>
<dbReference type="GO" id="GO:0005886">
    <property type="term" value="C:plasma membrane"/>
    <property type="evidence" value="ECO:0007669"/>
    <property type="project" value="UniProtKB-SubCell"/>
</dbReference>
<evidence type="ECO:0000256" key="3">
    <source>
        <dbReference type="ARBA" id="ARBA00022692"/>
    </source>
</evidence>
<feature type="transmembrane region" description="Helical" evidence="6">
    <location>
        <begin position="251"/>
        <end position="268"/>
    </location>
</feature>
<feature type="transmembrane region" description="Helical" evidence="6">
    <location>
        <begin position="430"/>
        <end position="449"/>
    </location>
</feature>
<name>A0A0G1XW97_9BACT</name>
<evidence type="ECO:0000256" key="1">
    <source>
        <dbReference type="ARBA" id="ARBA00004651"/>
    </source>
</evidence>
<evidence type="ECO:0000256" key="2">
    <source>
        <dbReference type="ARBA" id="ARBA00022475"/>
    </source>
</evidence>
<comment type="subcellular location">
    <subcellularLocation>
        <location evidence="1">Cell membrane</location>
        <topology evidence="1">Multi-pass membrane protein</topology>
    </subcellularLocation>
</comment>
<feature type="transmembrane region" description="Helical" evidence="6">
    <location>
        <begin position="33"/>
        <end position="66"/>
    </location>
</feature>
<dbReference type="Proteomes" id="UP000034740">
    <property type="component" value="Unassembled WGS sequence"/>
</dbReference>
<feature type="transmembrane region" description="Helical" evidence="6">
    <location>
        <begin position="455"/>
        <end position="483"/>
    </location>
</feature>
<dbReference type="Pfam" id="PF03772">
    <property type="entry name" value="Competence"/>
    <property type="match status" value="1"/>
</dbReference>
<feature type="transmembrane region" description="Helical" evidence="6">
    <location>
        <begin position="378"/>
        <end position="398"/>
    </location>
</feature>
<keyword evidence="2" id="KW-1003">Cell membrane</keyword>
<evidence type="ECO:0000256" key="5">
    <source>
        <dbReference type="ARBA" id="ARBA00023136"/>
    </source>
</evidence>
<dbReference type="PANTHER" id="PTHR30619:SF7">
    <property type="entry name" value="BETA-LACTAMASE DOMAIN PROTEIN"/>
    <property type="match status" value="1"/>
</dbReference>